<proteinExistence type="predicted"/>
<dbReference type="PROSITE" id="PS00497">
    <property type="entry name" value="TYROSINASE_1"/>
    <property type="match status" value="1"/>
</dbReference>
<evidence type="ECO:0000313" key="6">
    <source>
        <dbReference type="EMBL" id="EKG15146.1"/>
    </source>
</evidence>
<feature type="signal peptide" evidence="3">
    <location>
        <begin position="1"/>
        <end position="18"/>
    </location>
</feature>
<dbReference type="Proteomes" id="UP000007129">
    <property type="component" value="Unassembled WGS sequence"/>
</dbReference>
<dbReference type="InterPro" id="IPR050316">
    <property type="entry name" value="Tyrosinase/Hemocyanin"/>
</dbReference>
<reference evidence="6 7" key="1">
    <citation type="journal article" date="2012" name="BMC Genomics">
        <title>Tools to kill: Genome of one of the most destructive plant pathogenic fungi Macrophomina phaseolina.</title>
        <authorList>
            <person name="Islam M.S."/>
            <person name="Haque M.S."/>
            <person name="Islam M.M."/>
            <person name="Emdad E.M."/>
            <person name="Halim A."/>
            <person name="Hossen Q.M.M."/>
            <person name="Hossain M.Z."/>
            <person name="Ahmed B."/>
            <person name="Rahim S."/>
            <person name="Rahman M.S."/>
            <person name="Alam M.M."/>
            <person name="Hou S."/>
            <person name="Wan X."/>
            <person name="Saito J.A."/>
            <person name="Alam M."/>
        </authorList>
    </citation>
    <scope>NUCLEOTIDE SEQUENCE [LARGE SCALE GENOMIC DNA]</scope>
    <source>
        <strain evidence="6 7">MS6</strain>
    </source>
</reference>
<evidence type="ECO:0000256" key="2">
    <source>
        <dbReference type="SAM" id="MobiDB-lite"/>
    </source>
</evidence>
<name>K2QYV7_MACPH</name>
<dbReference type="PANTHER" id="PTHR11474:SF116">
    <property type="entry name" value="TYROSINASE"/>
    <property type="match status" value="1"/>
</dbReference>
<comment type="caution">
    <text evidence="6">The sequence shown here is derived from an EMBL/GenBank/DDBJ whole genome shotgun (WGS) entry which is preliminary data.</text>
</comment>
<evidence type="ECO:0000256" key="3">
    <source>
        <dbReference type="SAM" id="SignalP"/>
    </source>
</evidence>
<keyword evidence="1" id="KW-0479">Metal-binding</keyword>
<dbReference type="STRING" id="1126212.K2QYV7"/>
<dbReference type="Gene3D" id="1.10.1280.10">
    <property type="entry name" value="Di-copper center containing domain from catechol oxidase"/>
    <property type="match status" value="1"/>
</dbReference>
<sequence length="413" mass="44357">MHVRVLLGALLLPACVVSSPISTRQASDSLPTEPASDPAEASQQIDALAQHANDEISAALQGSHQKRSRTCTLKNLSIRREWGTLSRDERLSYIKAVQCLQNLPARTPASLVPGAKSRYDDFVATHINQTLNIHYTGTFLAWHRWFTWEYEQALRTECGYAGTQPYWDWALTAATSMETSPVFDGSATSFSGNGAPIPHQGQVILGASTGLPPIYLPPGTGGGCVTTGPFARMSVNLGPVALDLTNGTSIGSGPVAPAQFAWNPRCLKRDLTDAVNRAYANASSVVGLVLGSEHVSEFQLTMQGVPGSGSIGVHGGGHYAIGGDPGRDVFVSPGDPVFYAHHSQIDRVWTIWQWLDIGKRQYDIAGTGTFLDSPPSPNTTLDTVLDLGYAAGKPRKMRELMSTIDGPFCYLYA</sequence>
<evidence type="ECO:0000313" key="7">
    <source>
        <dbReference type="Proteomes" id="UP000007129"/>
    </source>
</evidence>
<dbReference type="SUPFAM" id="SSF48056">
    <property type="entry name" value="Di-copper centre-containing domain"/>
    <property type="match status" value="1"/>
</dbReference>
<gene>
    <name evidence="6" type="ORF">MPH_07662</name>
</gene>
<feature type="region of interest" description="Disordered" evidence="2">
    <location>
        <begin position="23"/>
        <end position="44"/>
    </location>
</feature>
<dbReference type="InterPro" id="IPR002227">
    <property type="entry name" value="Tyrosinase_Cu-bd"/>
</dbReference>
<dbReference type="PRINTS" id="PR00092">
    <property type="entry name" value="TYROSINASE"/>
</dbReference>
<evidence type="ECO:0000259" key="4">
    <source>
        <dbReference type="PROSITE" id="PS00497"/>
    </source>
</evidence>
<dbReference type="HOGENOM" id="CLU_035914_0_0_1"/>
<feature type="domain" description="Tyrosinase copper-binding" evidence="5">
    <location>
        <begin position="335"/>
        <end position="346"/>
    </location>
</feature>
<dbReference type="InParanoid" id="K2QYV7"/>
<dbReference type="OrthoDB" id="6132182at2759"/>
<dbReference type="eggNOG" id="ENOG502RM4B">
    <property type="taxonomic scope" value="Eukaryota"/>
</dbReference>
<dbReference type="GO" id="GO:0046872">
    <property type="term" value="F:metal ion binding"/>
    <property type="evidence" value="ECO:0007669"/>
    <property type="project" value="UniProtKB-KW"/>
</dbReference>
<feature type="domain" description="Tyrosinase copper-binding" evidence="4">
    <location>
        <begin position="134"/>
        <end position="151"/>
    </location>
</feature>
<keyword evidence="3" id="KW-0732">Signal</keyword>
<evidence type="ECO:0000259" key="5">
    <source>
        <dbReference type="PROSITE" id="PS00498"/>
    </source>
</evidence>
<feature type="chain" id="PRO_5003867272" evidence="3">
    <location>
        <begin position="19"/>
        <end position="413"/>
    </location>
</feature>
<dbReference type="EMBL" id="AHHD01000325">
    <property type="protein sequence ID" value="EKG15146.1"/>
    <property type="molecule type" value="Genomic_DNA"/>
</dbReference>
<dbReference type="PANTHER" id="PTHR11474">
    <property type="entry name" value="TYROSINASE FAMILY MEMBER"/>
    <property type="match status" value="1"/>
</dbReference>
<protein>
    <submittedName>
        <fullName evidence="6">Tyrosinase</fullName>
    </submittedName>
</protein>
<organism evidence="6 7">
    <name type="scientific">Macrophomina phaseolina (strain MS6)</name>
    <name type="common">Charcoal rot fungus</name>
    <dbReference type="NCBI Taxonomy" id="1126212"/>
    <lineage>
        <taxon>Eukaryota</taxon>
        <taxon>Fungi</taxon>
        <taxon>Dikarya</taxon>
        <taxon>Ascomycota</taxon>
        <taxon>Pezizomycotina</taxon>
        <taxon>Dothideomycetes</taxon>
        <taxon>Dothideomycetes incertae sedis</taxon>
        <taxon>Botryosphaeriales</taxon>
        <taxon>Botryosphaeriaceae</taxon>
        <taxon>Macrophomina</taxon>
    </lineage>
</organism>
<accession>K2QYV7</accession>
<dbReference type="AlphaFoldDB" id="K2QYV7"/>
<dbReference type="Pfam" id="PF00264">
    <property type="entry name" value="Tyrosinase"/>
    <property type="match status" value="1"/>
</dbReference>
<dbReference type="PROSITE" id="PS00498">
    <property type="entry name" value="TYROSINASE_2"/>
    <property type="match status" value="1"/>
</dbReference>
<evidence type="ECO:0000256" key="1">
    <source>
        <dbReference type="ARBA" id="ARBA00022723"/>
    </source>
</evidence>
<dbReference type="InterPro" id="IPR008922">
    <property type="entry name" value="Di-copper_centre_dom_sf"/>
</dbReference>
<dbReference type="GO" id="GO:0016491">
    <property type="term" value="F:oxidoreductase activity"/>
    <property type="evidence" value="ECO:0007669"/>
    <property type="project" value="InterPro"/>
</dbReference>
<dbReference type="VEuPathDB" id="FungiDB:MPH_07662"/>